<keyword evidence="1" id="KW-0472">Membrane</keyword>
<evidence type="ECO:0000313" key="2">
    <source>
        <dbReference type="EMBL" id="PYC49015.1"/>
    </source>
</evidence>
<accession>A0A2V4MQL6</accession>
<sequence length="210" mass="21856">MTGGAGPCAAAPHTCAVSLHRGDKGGAAVYGFLNNIKVFDLTDSSNDVPTSAPLTPPNYIRYLGLLVAIKIALIVIFYLLTFAGVNLKTTSTFVVAPMLAAMIEGQYFARANGVKPSGALCWRFAVLAAVLAVFVEALLAGALFALIPGIGQAVGAMPVAYLFSGGLLAIYFGAYFLAHRFFFPMGARNALNADAAKTKRAAQMSKGGKS</sequence>
<gene>
    <name evidence="2" type="ORF">DI396_02825</name>
</gene>
<keyword evidence="1" id="KW-0812">Transmembrane</keyword>
<organism evidence="2 3">
    <name type="scientific">Litorivita pollutaquae</name>
    <dbReference type="NCBI Taxonomy" id="2200892"/>
    <lineage>
        <taxon>Bacteria</taxon>
        <taxon>Pseudomonadati</taxon>
        <taxon>Pseudomonadota</taxon>
        <taxon>Alphaproteobacteria</taxon>
        <taxon>Rhodobacterales</taxon>
        <taxon>Paracoccaceae</taxon>
        <taxon>Litorivita</taxon>
    </lineage>
</organism>
<evidence type="ECO:0000313" key="3">
    <source>
        <dbReference type="Proteomes" id="UP000248012"/>
    </source>
</evidence>
<dbReference type="Proteomes" id="UP000248012">
    <property type="component" value="Unassembled WGS sequence"/>
</dbReference>
<dbReference type="EMBL" id="QFVT01000002">
    <property type="protein sequence ID" value="PYC49015.1"/>
    <property type="molecule type" value="Genomic_DNA"/>
</dbReference>
<dbReference type="InterPro" id="IPR047730">
    <property type="entry name" value="ABZJ_00895-like"/>
</dbReference>
<feature type="transmembrane region" description="Helical" evidence="1">
    <location>
        <begin position="62"/>
        <end position="85"/>
    </location>
</feature>
<evidence type="ECO:0000256" key="1">
    <source>
        <dbReference type="SAM" id="Phobius"/>
    </source>
</evidence>
<keyword evidence="3" id="KW-1185">Reference proteome</keyword>
<comment type="caution">
    <text evidence="2">The sequence shown here is derived from an EMBL/GenBank/DDBJ whole genome shotgun (WGS) entry which is preliminary data.</text>
</comment>
<proteinExistence type="predicted"/>
<reference evidence="2 3" key="1">
    <citation type="submission" date="2018-05" db="EMBL/GenBank/DDBJ databases">
        <title>Oceanovita maritima gen. nov., sp. nov., a marine bacterium in the family Rhodobacteraceae isolated from surface seawater of Lundu port Xiamen, China.</title>
        <authorList>
            <person name="Hetharua B.H."/>
            <person name="Min D."/>
            <person name="Liao H."/>
            <person name="Tian Y."/>
        </authorList>
    </citation>
    <scope>NUCLEOTIDE SEQUENCE [LARGE SCALE GENOMIC DNA]</scope>
    <source>
        <strain evidence="2 3">FSX-11</strain>
    </source>
</reference>
<dbReference type="NCBIfam" id="NF038216">
    <property type="entry name" value="ABZJ_00895_fam"/>
    <property type="match status" value="1"/>
</dbReference>
<keyword evidence="1" id="KW-1133">Transmembrane helix</keyword>
<feature type="transmembrane region" description="Helical" evidence="1">
    <location>
        <begin position="159"/>
        <end position="178"/>
    </location>
</feature>
<name>A0A2V4MQL6_9RHOB</name>
<dbReference type="AlphaFoldDB" id="A0A2V4MQL6"/>
<feature type="transmembrane region" description="Helical" evidence="1">
    <location>
        <begin position="121"/>
        <end position="147"/>
    </location>
</feature>
<feature type="transmembrane region" description="Helical" evidence="1">
    <location>
        <begin position="91"/>
        <end position="109"/>
    </location>
</feature>
<protein>
    <submittedName>
        <fullName evidence="2">Uncharacterized protein</fullName>
    </submittedName>
</protein>